<dbReference type="SUPFAM" id="SSF161098">
    <property type="entry name" value="MetI-like"/>
    <property type="match status" value="1"/>
</dbReference>
<dbReference type="InterPro" id="IPR035906">
    <property type="entry name" value="MetI-like_sf"/>
</dbReference>
<feature type="non-terminal residue" evidence="6">
    <location>
        <position position="144"/>
    </location>
</feature>
<keyword evidence="2 5" id="KW-0812">Transmembrane</keyword>
<evidence type="ECO:0000256" key="5">
    <source>
        <dbReference type="SAM" id="Phobius"/>
    </source>
</evidence>
<gene>
    <name evidence="6" type="ORF">METZ01_LOCUS354724</name>
</gene>
<protein>
    <recommendedName>
        <fullName evidence="7">ABC transmembrane type-1 domain-containing protein</fullName>
    </recommendedName>
</protein>
<evidence type="ECO:0000256" key="3">
    <source>
        <dbReference type="ARBA" id="ARBA00022989"/>
    </source>
</evidence>
<proteinExistence type="predicted"/>
<feature type="transmembrane region" description="Helical" evidence="5">
    <location>
        <begin position="123"/>
        <end position="143"/>
    </location>
</feature>
<feature type="transmembrane region" description="Helical" evidence="5">
    <location>
        <begin position="90"/>
        <end position="116"/>
    </location>
</feature>
<organism evidence="6">
    <name type="scientific">marine metagenome</name>
    <dbReference type="NCBI Taxonomy" id="408172"/>
    <lineage>
        <taxon>unclassified sequences</taxon>
        <taxon>metagenomes</taxon>
        <taxon>ecological metagenomes</taxon>
    </lineage>
</organism>
<dbReference type="PANTHER" id="PTHR43376:SF1">
    <property type="entry name" value="OLIGOPEPTIDE TRANSPORT SYSTEM PERMEASE PROTEIN"/>
    <property type="match status" value="1"/>
</dbReference>
<dbReference type="PANTHER" id="PTHR43376">
    <property type="entry name" value="OLIGOPEPTIDE TRANSPORT SYSTEM PERMEASE PROTEIN"/>
    <property type="match status" value="1"/>
</dbReference>
<keyword evidence="3 5" id="KW-1133">Transmembrane helix</keyword>
<evidence type="ECO:0000256" key="4">
    <source>
        <dbReference type="ARBA" id="ARBA00023136"/>
    </source>
</evidence>
<comment type="subcellular location">
    <subcellularLocation>
        <location evidence="1">Membrane</location>
        <topology evidence="1">Multi-pass membrane protein</topology>
    </subcellularLocation>
</comment>
<sequence>MVWVAATLVFFLPRIAPGDPIEQKVLQMQTLSGNEMGDVNEIIESYQRKFGLDKPIGQQYINYLGNLARGDLGYSLARYPSRVSDEIMRAAPWTIVLIGTATLIAATIGSALGALIAWRRSPALLRLLLPVFMSTAAIPYFLLG</sequence>
<dbReference type="GO" id="GO:0016020">
    <property type="term" value="C:membrane"/>
    <property type="evidence" value="ECO:0007669"/>
    <property type="project" value="UniProtKB-SubCell"/>
</dbReference>
<evidence type="ECO:0000256" key="2">
    <source>
        <dbReference type="ARBA" id="ARBA00022692"/>
    </source>
</evidence>
<dbReference type="AlphaFoldDB" id="A0A382RWM2"/>
<dbReference type="EMBL" id="UINC01124607">
    <property type="protein sequence ID" value="SVD01870.1"/>
    <property type="molecule type" value="Genomic_DNA"/>
</dbReference>
<accession>A0A382RWM2</accession>
<evidence type="ECO:0008006" key="7">
    <source>
        <dbReference type="Google" id="ProtNLM"/>
    </source>
</evidence>
<name>A0A382RWM2_9ZZZZ</name>
<evidence type="ECO:0000313" key="6">
    <source>
        <dbReference type="EMBL" id="SVD01870.1"/>
    </source>
</evidence>
<keyword evidence="4 5" id="KW-0472">Membrane</keyword>
<reference evidence="6" key="1">
    <citation type="submission" date="2018-05" db="EMBL/GenBank/DDBJ databases">
        <authorList>
            <person name="Lanie J.A."/>
            <person name="Ng W.-L."/>
            <person name="Kazmierczak K.M."/>
            <person name="Andrzejewski T.M."/>
            <person name="Davidsen T.M."/>
            <person name="Wayne K.J."/>
            <person name="Tettelin H."/>
            <person name="Glass J.I."/>
            <person name="Rusch D."/>
            <person name="Podicherti R."/>
            <person name="Tsui H.-C.T."/>
            <person name="Winkler M.E."/>
        </authorList>
    </citation>
    <scope>NUCLEOTIDE SEQUENCE</scope>
</reference>
<evidence type="ECO:0000256" key="1">
    <source>
        <dbReference type="ARBA" id="ARBA00004141"/>
    </source>
</evidence>